<proteinExistence type="predicted"/>
<dbReference type="AlphaFoldDB" id="A0A3N4J5Z4"/>
<evidence type="ECO:0000313" key="2">
    <source>
        <dbReference type="Proteomes" id="UP000276215"/>
    </source>
</evidence>
<dbReference type="EMBL" id="ML120482">
    <property type="protein sequence ID" value="RPA92021.1"/>
    <property type="molecule type" value="Genomic_DNA"/>
</dbReference>
<protein>
    <submittedName>
        <fullName evidence="1">Uncharacterized protein</fullName>
    </submittedName>
</protein>
<dbReference type="Proteomes" id="UP000276215">
    <property type="component" value="Unassembled WGS sequence"/>
</dbReference>
<keyword evidence="2" id="KW-1185">Reference proteome</keyword>
<sequence>MSKSVFLCLGSQLLEFNQLTHSSFPSLFDQSIQQYAILFSFVSSLVICRFGDARIINLIEEHGAIDSRIHNKLVGASSHDERKIASCHG</sequence>
<name>A0A3N4J5Z4_9PEZI</name>
<reference evidence="1 2" key="1">
    <citation type="journal article" date="2018" name="Nat. Ecol. Evol.">
        <title>Pezizomycetes genomes reveal the molecular basis of ectomycorrhizal truffle lifestyle.</title>
        <authorList>
            <person name="Murat C."/>
            <person name="Payen T."/>
            <person name="Noel B."/>
            <person name="Kuo A."/>
            <person name="Morin E."/>
            <person name="Chen J."/>
            <person name="Kohler A."/>
            <person name="Krizsan K."/>
            <person name="Balestrini R."/>
            <person name="Da Silva C."/>
            <person name="Montanini B."/>
            <person name="Hainaut M."/>
            <person name="Levati E."/>
            <person name="Barry K.W."/>
            <person name="Belfiori B."/>
            <person name="Cichocki N."/>
            <person name="Clum A."/>
            <person name="Dockter R.B."/>
            <person name="Fauchery L."/>
            <person name="Guy J."/>
            <person name="Iotti M."/>
            <person name="Le Tacon F."/>
            <person name="Lindquist E.A."/>
            <person name="Lipzen A."/>
            <person name="Malagnac F."/>
            <person name="Mello A."/>
            <person name="Molinier V."/>
            <person name="Miyauchi S."/>
            <person name="Poulain J."/>
            <person name="Riccioni C."/>
            <person name="Rubini A."/>
            <person name="Sitrit Y."/>
            <person name="Splivallo R."/>
            <person name="Traeger S."/>
            <person name="Wang M."/>
            <person name="Zifcakova L."/>
            <person name="Wipf D."/>
            <person name="Zambonelli A."/>
            <person name="Paolocci F."/>
            <person name="Nowrousian M."/>
            <person name="Ottonello S."/>
            <person name="Baldrian P."/>
            <person name="Spatafora J.W."/>
            <person name="Henrissat B."/>
            <person name="Nagy L.G."/>
            <person name="Aury J.M."/>
            <person name="Wincker P."/>
            <person name="Grigoriev I.V."/>
            <person name="Bonfante P."/>
            <person name="Martin F.M."/>
        </authorList>
    </citation>
    <scope>NUCLEOTIDE SEQUENCE [LARGE SCALE GENOMIC DNA]</scope>
    <source>
        <strain evidence="1 2">120613-1</strain>
    </source>
</reference>
<organism evidence="1 2">
    <name type="scientific">Choiromyces venosus 120613-1</name>
    <dbReference type="NCBI Taxonomy" id="1336337"/>
    <lineage>
        <taxon>Eukaryota</taxon>
        <taxon>Fungi</taxon>
        <taxon>Dikarya</taxon>
        <taxon>Ascomycota</taxon>
        <taxon>Pezizomycotina</taxon>
        <taxon>Pezizomycetes</taxon>
        <taxon>Pezizales</taxon>
        <taxon>Tuberaceae</taxon>
        <taxon>Choiromyces</taxon>
    </lineage>
</organism>
<gene>
    <name evidence="1" type="ORF">L873DRAFT_1818353</name>
</gene>
<accession>A0A3N4J5Z4</accession>
<evidence type="ECO:0000313" key="1">
    <source>
        <dbReference type="EMBL" id="RPA92021.1"/>
    </source>
</evidence>